<organism evidence="8 9">
    <name type="scientific">Ectocarpus siliculosus</name>
    <name type="common">Brown alga</name>
    <name type="synonym">Conferva siliculosa</name>
    <dbReference type="NCBI Taxonomy" id="2880"/>
    <lineage>
        <taxon>Eukaryota</taxon>
        <taxon>Sar</taxon>
        <taxon>Stramenopiles</taxon>
        <taxon>Ochrophyta</taxon>
        <taxon>PX clade</taxon>
        <taxon>Phaeophyceae</taxon>
        <taxon>Ectocarpales</taxon>
        <taxon>Ectocarpaceae</taxon>
        <taxon>Ectocarpus</taxon>
    </lineage>
</organism>
<keyword evidence="6" id="KW-0472">Membrane</keyword>
<reference evidence="8 9" key="1">
    <citation type="journal article" date="2010" name="Nature">
        <title>The Ectocarpus genome and the independent evolution of multicellularity in brown algae.</title>
        <authorList>
            <person name="Cock J.M."/>
            <person name="Sterck L."/>
            <person name="Rouze P."/>
            <person name="Scornet D."/>
            <person name="Allen A.E."/>
            <person name="Amoutzias G."/>
            <person name="Anthouard V."/>
            <person name="Artiguenave F."/>
            <person name="Aury J.M."/>
            <person name="Badger J.H."/>
            <person name="Beszteri B."/>
            <person name="Billiau K."/>
            <person name="Bonnet E."/>
            <person name="Bothwell J.H."/>
            <person name="Bowler C."/>
            <person name="Boyen C."/>
            <person name="Brownlee C."/>
            <person name="Carrano C.J."/>
            <person name="Charrier B."/>
            <person name="Cho G.Y."/>
            <person name="Coelho S.M."/>
            <person name="Collen J."/>
            <person name="Corre E."/>
            <person name="Da Silva C."/>
            <person name="Delage L."/>
            <person name="Delaroque N."/>
            <person name="Dittami S.M."/>
            <person name="Doulbeau S."/>
            <person name="Elias M."/>
            <person name="Farnham G."/>
            <person name="Gachon C.M."/>
            <person name="Gschloessl B."/>
            <person name="Heesch S."/>
            <person name="Jabbari K."/>
            <person name="Jubin C."/>
            <person name="Kawai H."/>
            <person name="Kimura K."/>
            <person name="Kloareg B."/>
            <person name="Kupper F.C."/>
            <person name="Lang D."/>
            <person name="Le Bail A."/>
            <person name="Leblanc C."/>
            <person name="Lerouge P."/>
            <person name="Lohr M."/>
            <person name="Lopez P.J."/>
            <person name="Martens C."/>
            <person name="Maumus F."/>
            <person name="Michel G."/>
            <person name="Miranda-Saavedra D."/>
            <person name="Morales J."/>
            <person name="Moreau H."/>
            <person name="Motomura T."/>
            <person name="Nagasato C."/>
            <person name="Napoli C.A."/>
            <person name="Nelson D.R."/>
            <person name="Nyvall-Collen P."/>
            <person name="Peters A.F."/>
            <person name="Pommier C."/>
            <person name="Potin P."/>
            <person name="Poulain J."/>
            <person name="Quesneville H."/>
            <person name="Read B."/>
            <person name="Rensing S.A."/>
            <person name="Ritter A."/>
            <person name="Rousvoal S."/>
            <person name="Samanta M."/>
            <person name="Samson G."/>
            <person name="Schroeder D.C."/>
            <person name="Segurens B."/>
            <person name="Strittmatter M."/>
            <person name="Tonon T."/>
            <person name="Tregear J.W."/>
            <person name="Valentin K."/>
            <person name="von Dassow P."/>
            <person name="Yamagishi T."/>
            <person name="Van de Peer Y."/>
            <person name="Wincker P."/>
        </authorList>
    </citation>
    <scope>NUCLEOTIDE SEQUENCE [LARGE SCALE GENOMIC DNA]</scope>
    <source>
        <strain evidence="9">Ec32 / CCAP1310/4</strain>
    </source>
</reference>
<dbReference type="OMA" id="WYLTEEM"/>
<evidence type="ECO:0000313" key="8">
    <source>
        <dbReference type="EMBL" id="CBJ26288.1"/>
    </source>
</evidence>
<protein>
    <submittedName>
        <fullName evidence="8">Similar to histidine triad protein 4</fullName>
    </submittedName>
</protein>
<keyword evidence="6" id="KW-0812">Transmembrane</keyword>
<evidence type="ECO:0000256" key="2">
    <source>
        <dbReference type="ARBA" id="ARBA00022801"/>
    </source>
</evidence>
<feature type="active site" description="Tele-AMP-histidine intermediate" evidence="3">
    <location>
        <position position="170"/>
    </location>
</feature>
<dbReference type="PROSITE" id="PS51084">
    <property type="entry name" value="HIT_2"/>
    <property type="match status" value="1"/>
</dbReference>
<keyword evidence="2" id="KW-0378">Hydrolase</keyword>
<dbReference type="Proteomes" id="UP000002630">
    <property type="component" value="Linkage Group LG17"/>
</dbReference>
<dbReference type="OrthoDB" id="1915375at2759"/>
<evidence type="ECO:0000256" key="4">
    <source>
        <dbReference type="PIRSR" id="PIRSR601310-3"/>
    </source>
</evidence>
<keyword evidence="1" id="KW-0547">Nucleotide-binding</keyword>
<feature type="short sequence motif" description="Histidine triad motif" evidence="4 5">
    <location>
        <begin position="168"/>
        <end position="172"/>
    </location>
</feature>
<dbReference type="eggNOG" id="KOG4359">
    <property type="taxonomic scope" value="Eukaryota"/>
</dbReference>
<dbReference type="InterPro" id="IPR001310">
    <property type="entry name" value="Histidine_triad_HIT"/>
</dbReference>
<dbReference type="Pfam" id="PF11969">
    <property type="entry name" value="DcpS_C"/>
    <property type="match status" value="1"/>
</dbReference>
<dbReference type="InterPro" id="IPR036265">
    <property type="entry name" value="HIT-like_sf"/>
</dbReference>
<keyword evidence="9" id="KW-1185">Reference proteome</keyword>
<evidence type="ECO:0000256" key="6">
    <source>
        <dbReference type="SAM" id="Phobius"/>
    </source>
</evidence>
<dbReference type="GO" id="GO:0000166">
    <property type="term" value="F:nucleotide binding"/>
    <property type="evidence" value="ECO:0007669"/>
    <property type="project" value="UniProtKB-KW"/>
</dbReference>
<name>D7FVB6_ECTSI</name>
<dbReference type="PANTHER" id="PTHR12486:SF5">
    <property type="entry name" value="ADENOSINE 5'-MONOPHOSPHORAMIDASE HINT3"/>
    <property type="match status" value="1"/>
</dbReference>
<gene>
    <name evidence="8" type="ORF">Esi_0029_0071</name>
</gene>
<evidence type="ECO:0000259" key="7">
    <source>
        <dbReference type="PROSITE" id="PS51084"/>
    </source>
</evidence>
<dbReference type="SUPFAM" id="SSF54197">
    <property type="entry name" value="HIT-like"/>
    <property type="match status" value="1"/>
</dbReference>
<feature type="transmembrane region" description="Helical" evidence="6">
    <location>
        <begin position="34"/>
        <end position="52"/>
    </location>
</feature>
<dbReference type="PANTHER" id="PTHR12486">
    <property type="entry name" value="APRATAXIN-RELATED"/>
    <property type="match status" value="1"/>
</dbReference>
<dbReference type="PRINTS" id="PR00332">
    <property type="entry name" value="HISTRIAD"/>
</dbReference>
<evidence type="ECO:0000313" key="9">
    <source>
        <dbReference type="Proteomes" id="UP000002630"/>
    </source>
</evidence>
<dbReference type="EMBL" id="FN648475">
    <property type="protein sequence ID" value="CBJ26288.1"/>
    <property type="molecule type" value="Genomic_DNA"/>
</dbReference>
<evidence type="ECO:0000256" key="3">
    <source>
        <dbReference type="PIRSR" id="PIRSR601310-1"/>
    </source>
</evidence>
<evidence type="ECO:0000256" key="5">
    <source>
        <dbReference type="PROSITE-ProRule" id="PRU00464"/>
    </source>
</evidence>
<proteinExistence type="predicted"/>
<dbReference type="GO" id="GO:0016787">
    <property type="term" value="F:hydrolase activity"/>
    <property type="evidence" value="ECO:0007669"/>
    <property type="project" value="UniProtKB-KW"/>
</dbReference>
<accession>D7FVB6</accession>
<dbReference type="AlphaFoldDB" id="D7FVB6"/>
<feature type="domain" description="HIT" evidence="7">
    <location>
        <begin position="71"/>
        <end position="183"/>
    </location>
</feature>
<dbReference type="Gene3D" id="3.30.428.10">
    <property type="entry name" value="HIT-like"/>
    <property type="match status" value="1"/>
</dbReference>
<keyword evidence="6" id="KW-1133">Transmembrane helix</keyword>
<dbReference type="InterPro" id="IPR011146">
    <property type="entry name" value="HIT-like"/>
</dbReference>
<dbReference type="EMBL" id="FN649742">
    <property type="protein sequence ID" value="CBJ26288.1"/>
    <property type="molecule type" value="Genomic_DNA"/>
</dbReference>
<dbReference type="InParanoid" id="D7FVB6"/>
<sequence length="215" mass="24293">MRVWAHSPRGKPCLYFWTSESPLKSPGKYGPSSTLLSSIVFLLGLFLFLFVCRRNVICHETPSIAVVEQNVFARIVRKEEPADIVYEDDTVMAFKDAHPVAPCHLLIVPKSGAVRDPSHLNVQHVDLLEHMVAVGKQLLKERAGLTPNQQTAQASLGFHMAPWTLVPHLHMHAIAPLRSLNIWQRFHFLVGSFWYQSAEKILGRLKSQQTTQLTL</sequence>
<dbReference type="STRING" id="2880.D7FVB6"/>
<evidence type="ECO:0000256" key="1">
    <source>
        <dbReference type="ARBA" id="ARBA00022741"/>
    </source>
</evidence>